<keyword evidence="2" id="KW-1185">Reference proteome</keyword>
<organism evidence="1 2">
    <name type="scientific">Entomophthora muscae</name>
    <dbReference type="NCBI Taxonomy" id="34485"/>
    <lineage>
        <taxon>Eukaryota</taxon>
        <taxon>Fungi</taxon>
        <taxon>Fungi incertae sedis</taxon>
        <taxon>Zoopagomycota</taxon>
        <taxon>Entomophthoromycotina</taxon>
        <taxon>Entomophthoromycetes</taxon>
        <taxon>Entomophthorales</taxon>
        <taxon>Entomophthoraceae</taxon>
        <taxon>Entomophthora</taxon>
    </lineage>
</organism>
<sequence length="73" mass="8145">MGLLMIQSTNRHYSSKGKVDKDPISPNEKKNQASKQASKSPSSHSGSFTPSSPDNQEELENYSKKFKVNVLYL</sequence>
<gene>
    <name evidence="1" type="ORF">DSO57_1036812</name>
</gene>
<evidence type="ECO:0000313" key="1">
    <source>
        <dbReference type="EMBL" id="KAJ9052179.1"/>
    </source>
</evidence>
<comment type="caution">
    <text evidence="1">The sequence shown here is derived from an EMBL/GenBank/DDBJ whole genome shotgun (WGS) entry which is preliminary data.</text>
</comment>
<reference evidence="1" key="1">
    <citation type="submission" date="2022-04" db="EMBL/GenBank/DDBJ databases">
        <title>Genome of the entomopathogenic fungus Entomophthora muscae.</title>
        <authorList>
            <person name="Elya C."/>
            <person name="Lovett B.R."/>
            <person name="Lee E."/>
            <person name="Macias A.M."/>
            <person name="Hajek A.E."/>
            <person name="De Bivort B.L."/>
            <person name="Kasson M.T."/>
            <person name="De Fine Licht H.H."/>
            <person name="Stajich J.E."/>
        </authorList>
    </citation>
    <scope>NUCLEOTIDE SEQUENCE</scope>
    <source>
        <strain evidence="1">Berkeley</strain>
    </source>
</reference>
<dbReference type="EMBL" id="QTSX02006758">
    <property type="protein sequence ID" value="KAJ9052179.1"/>
    <property type="molecule type" value="Genomic_DNA"/>
</dbReference>
<accession>A0ACC2RQ19</accession>
<name>A0ACC2RQ19_9FUNG</name>
<evidence type="ECO:0000313" key="2">
    <source>
        <dbReference type="Proteomes" id="UP001165960"/>
    </source>
</evidence>
<protein>
    <submittedName>
        <fullName evidence="1">Uncharacterized protein</fullName>
    </submittedName>
</protein>
<dbReference type="Proteomes" id="UP001165960">
    <property type="component" value="Unassembled WGS sequence"/>
</dbReference>
<proteinExistence type="predicted"/>